<protein>
    <submittedName>
        <fullName evidence="2">Uncharacterized protein</fullName>
    </submittedName>
</protein>
<feature type="signal peptide" evidence="1">
    <location>
        <begin position="1"/>
        <end position="21"/>
    </location>
</feature>
<sequence length="203" mass="22488">MKTILVLCLVALASLVPGNVGQDRTLTPPPSRLLAPFFKERFGIDQVLGIEGPHISEIRSFGEFVTGDLSDDFDEKGPRRSGGWLLEQFAAGEKKNFYSFPAVCVFSLLRGGPIDIHIIEPVSGELTTTTLGGKKDGFVAVIPAGHISALKVRKGDVFDFRFALFSLVTTPEIRADDLNFIRRDDLLRRFPQHRDKIIAFTDE</sequence>
<feature type="chain" id="PRO_5046177259" evidence="1">
    <location>
        <begin position="22"/>
        <end position="203"/>
    </location>
</feature>
<organism evidence="2 3">
    <name type="scientific">Clavelina lepadiformis</name>
    <name type="common">Light-bulb sea squirt</name>
    <name type="synonym">Ascidia lepadiformis</name>
    <dbReference type="NCBI Taxonomy" id="159417"/>
    <lineage>
        <taxon>Eukaryota</taxon>
        <taxon>Metazoa</taxon>
        <taxon>Chordata</taxon>
        <taxon>Tunicata</taxon>
        <taxon>Ascidiacea</taxon>
        <taxon>Aplousobranchia</taxon>
        <taxon>Clavelinidae</taxon>
        <taxon>Clavelina</taxon>
    </lineage>
</organism>
<reference evidence="2 3" key="1">
    <citation type="submission" date="2024-02" db="EMBL/GenBank/DDBJ databases">
        <authorList>
            <person name="Daric V."/>
            <person name="Darras S."/>
        </authorList>
    </citation>
    <scope>NUCLEOTIDE SEQUENCE [LARGE SCALE GENOMIC DNA]</scope>
</reference>
<gene>
    <name evidence="2" type="ORF">CVLEPA_LOCUS29305</name>
</gene>
<dbReference type="Gene3D" id="2.60.120.10">
    <property type="entry name" value="Jelly Rolls"/>
    <property type="match status" value="1"/>
</dbReference>
<evidence type="ECO:0000256" key="1">
    <source>
        <dbReference type="SAM" id="SignalP"/>
    </source>
</evidence>
<dbReference type="InterPro" id="IPR011051">
    <property type="entry name" value="RmlC_Cupin_sf"/>
</dbReference>
<keyword evidence="3" id="KW-1185">Reference proteome</keyword>
<evidence type="ECO:0000313" key="3">
    <source>
        <dbReference type="Proteomes" id="UP001642483"/>
    </source>
</evidence>
<dbReference type="Proteomes" id="UP001642483">
    <property type="component" value="Unassembled WGS sequence"/>
</dbReference>
<name>A0ABP0GYU4_CLALP</name>
<proteinExistence type="predicted"/>
<comment type="caution">
    <text evidence="2">The sequence shown here is derived from an EMBL/GenBank/DDBJ whole genome shotgun (WGS) entry which is preliminary data.</text>
</comment>
<dbReference type="EMBL" id="CAWYQH010000152">
    <property type="protein sequence ID" value="CAK8696121.1"/>
    <property type="molecule type" value="Genomic_DNA"/>
</dbReference>
<dbReference type="SUPFAM" id="SSF51182">
    <property type="entry name" value="RmlC-like cupins"/>
    <property type="match status" value="1"/>
</dbReference>
<accession>A0ABP0GYU4</accession>
<dbReference type="InterPro" id="IPR014710">
    <property type="entry name" value="RmlC-like_jellyroll"/>
</dbReference>
<evidence type="ECO:0000313" key="2">
    <source>
        <dbReference type="EMBL" id="CAK8696121.1"/>
    </source>
</evidence>
<keyword evidence="1" id="KW-0732">Signal</keyword>